<organism evidence="1 2">
    <name type="scientific">Streptococcus rupicaprae</name>
    <dbReference type="NCBI Taxonomy" id="759619"/>
    <lineage>
        <taxon>Bacteria</taxon>
        <taxon>Bacillati</taxon>
        <taxon>Bacillota</taxon>
        <taxon>Bacilli</taxon>
        <taxon>Lactobacillales</taxon>
        <taxon>Streptococcaceae</taxon>
        <taxon>Streptococcus</taxon>
    </lineage>
</organism>
<accession>A0ABV2FJC3</accession>
<comment type="caution">
    <text evidence="1">The sequence shown here is derived from an EMBL/GenBank/DDBJ whole genome shotgun (WGS) entry which is preliminary data.</text>
</comment>
<dbReference type="Proteomes" id="UP001549122">
    <property type="component" value="Unassembled WGS sequence"/>
</dbReference>
<dbReference type="RefSeq" id="WP_354365780.1">
    <property type="nucleotide sequence ID" value="NZ_JBEPLO010000021.1"/>
</dbReference>
<keyword evidence="2" id="KW-1185">Reference proteome</keyword>
<reference evidence="1 2" key="1">
    <citation type="submission" date="2024-06" db="EMBL/GenBank/DDBJ databases">
        <title>Genomic Encyclopedia of Type Strains, Phase IV (KMG-IV): sequencing the most valuable type-strain genomes for metagenomic binning, comparative biology and taxonomic classification.</title>
        <authorList>
            <person name="Goeker M."/>
        </authorList>
    </citation>
    <scope>NUCLEOTIDE SEQUENCE [LARGE SCALE GENOMIC DNA]</scope>
    <source>
        <strain evidence="1 2">DSM 28303</strain>
    </source>
</reference>
<name>A0ABV2FJC3_9STRE</name>
<evidence type="ECO:0000313" key="2">
    <source>
        <dbReference type="Proteomes" id="UP001549122"/>
    </source>
</evidence>
<dbReference type="EMBL" id="JBEPLO010000021">
    <property type="protein sequence ID" value="MET3558652.1"/>
    <property type="molecule type" value="Genomic_DNA"/>
</dbReference>
<sequence>MFYYIILLLAIIIFCYLEYADKKSDCKQAKELSEQFDAWIESQATTTKPSNAVFTKLYKKRYGKEEFAQNIVQRKANIIATNQVDVVASFPSLNQNILGAQIGIVDNLESYYELQFEEVKSLKYFIHFILSLPLQLLKYIGIDEEKSSSKLIQVIIWVVGLFLPPLKDLLIDFIRFISLPK</sequence>
<evidence type="ECO:0000313" key="1">
    <source>
        <dbReference type="EMBL" id="MET3558652.1"/>
    </source>
</evidence>
<protein>
    <submittedName>
        <fullName evidence="1">Uncharacterized protein</fullName>
    </submittedName>
</protein>
<gene>
    <name evidence="1" type="ORF">ABID29_001778</name>
</gene>
<proteinExistence type="predicted"/>